<dbReference type="Pfam" id="PF19406">
    <property type="entry name" value="PKD_5"/>
    <property type="match status" value="21"/>
</dbReference>
<feature type="compositionally biased region" description="Gly residues" evidence="1">
    <location>
        <begin position="245"/>
        <end position="266"/>
    </location>
</feature>
<feature type="domain" description="PKD-like" evidence="2">
    <location>
        <begin position="2281"/>
        <end position="2372"/>
    </location>
</feature>
<sequence>MFVRFISTQMKDFFPSRNSRPTLPNQGPGLRRRFWILTSLFILFMGCLGVGEVRGQCTETVTLTSTGAGTWVVPANVTSITVEVWGAGGAGGRANGNPSAGGGGSGGGYVRRTFTGLSGSINFFIGQGGNGGSGGNGQSSWFQNNTTLLAVGGNGAGTINTNNTWGSGAAAITTGNIGGTLASHYGGAGGNASNSESGGGGASAGTSGNGNSGSGINGGTSSNGSTAGANGRNTNNVIGTAGNDPGSGGSGGRANSGTDRNGGNGGDGQIRITYTYEFCAEFVSVDYGSSTWCPGEDRNISVTIRNGGTAPWTNASPDINIGVRWNPNGVNWNDFHVRTDANNLAPGDTRTYNFTLRASNNAGGGYTTPLAAGVNNLRFDVVNEANFWFRNRPGNAEYITPNITISQAPSTLSYTNNNPTYCANQAITANNATVTGGSATSFTVSPALPAGLSLNPSTGQITGTPTTVAGVPTAAYTVTATNSCGSVARVLNITITPAAPTGLNYTNNTVTYCAGSPITPNNPSFGGGGPATTFSVSPALPAGLSLNTTTGQITGTPTTLTGLAAANYTVTASNSCGNITRNVNITISQVAEVNNFSDFLCSGVPFTITPLNVVNGRIPTGTTYTWTAPSVSGGVTGGASGSGSSITGTLVNPTNVAQPVVYTVTPITNGCAGSPFQLNILLNPSASITTINQQVCSESSFAVTPTNGTNGVVPAGTTYTWNAPTVTGGITGGIPGGGNTISGTLTNPTNLPQTATYTVTPVTGSCVGAPFNVVITVNPRPAITAMSETSCSNQPFSALPVNGTNGIVPAGTTYAWTSPSLPAGLSGGSAGSGSSITGTLINSTNAPLNATYTVTPTAGACTGNTFTLTVTVNPSPVIPTQTPTICSGEAFTVSPTNGGATIVPANTTYTWTVVDNPNVTGESAQATAQSTISQTLTNTSTVTQTVTYTVTPRSGTAGSCVGNPFTVTVTVNPRPTLSSPLNQTRCSNVSSSYIASSATPGTSFSWTRAAVAGISNPAASGSGATSTETLVNTTPNAIDVVYVYTLTANGCTNTQNVTVTVSPTPVLSSSLTPAAICSNGLFSYSPTSSTSGASFTWTRSAVAGISNPAITTPQTNNPNEVLVNTTANPIDVVYAFTISANGCSNTQNVTVRVNPTPALSSTLSPNAICSNSAFTYTPTSLTPGATFTWTRAAVSGISNPAVTTPQASNPNEVLINTTTSPVDVIYAYSVTANGCTNTQNVTVRVNPTPTLSSPLSPTAICSNALFTYNPSSSVSGATFTWTRAAVTGISNAAVTVPQASNPNETLINTTANPIDVVYAYTVTANGCSNTQNVTVRVNPTPTLSTSLSPPAICSNSVFSYTPASTTAGTNITWTRAAISGISNPAVTTPQPSSPNETLINTTASPIDVVYNFTLTANGCNNTQSVTVRVNPSPVLSSTTSLEICSNDNLIYTATSATSGTVFSWTRALVSGISNAASSGTGDTVNETLINTTANPIDVVYVFTLGANGCITTQNVTVTVKPSPTLSSATSIQVCDGGEFTYTATSDTPGVSFLWTRALVSGISNPAGTGSTASITETLVNTTASPIDVIYEFTLSVDGCSNTQSLTVTVNPTPTLSSPLTSPAICGNETFTYSPSSLTSGAVFTWTRAAVPGISNPAITTPQSTNPNEVLVNTTPDPINVIYQYSITANSCTHIQEVMVTVNPTPDISTLSEEVCSGGTFTVSPVQGVDGIVPTGTTYTWTVANNPNVTGESNEGTPQATISQTLTNTGSSPQNVVYTVTPISGGCVGDPFTLTVTINGDTQIDTQPSVDPFEVCFGDTFSPISVVASGASGLTYQWFSNSTASSVGGTAVPGATSASFTPPSSTQGEFYYYVVVTGPCTTVTSDVSGRYFVSPPVTAIVSDLDTSPQTICPGDSFSALTFQASGANLSYQWYRNSSASTSGGTLITGEISSSFTPPTSDFGPVYYYALATSDCGTVTSSVSGAFAITGSSSTAANQTLCVDTPLNPVITHTTTGTTGIANHGVAGANGLPPGVSATWSSGIITISGTPTSSAGSPYTYSIPLIGACGSEVATGTITVNPKAQINNLNQTICTGGTFSVTPAQGIDGTIPSGTTYTWTAPTLSAGLTGGVAGSGSSITGSLVNSTNTPRTATYTVTPTSGSCLGNPFTITITVNPSASIPAQTATICDGETFTVSPVHGGATRVPIGTTYTWTVVDNPNVNGESNQTTAQPTISQALSNSSNLPQNVVYTVTPTSGTCVGNPFTVTVTVNPNPEIPNQTTAVCSGSAFTVSPTNGGTTVVPAGTSYTWTVADNPNVTGETNQSTGQPTISQTLINLTQIPQPVIYTVTPRSGAAGNCLGNPFTVTVTVNPSPQILAQAQTICSGNAFTISPTNGGGNVVPSGTVYTWTVVDNPNVSGETTQTTAQTNISQTLTNTSTTPQNVVYTVTPQSGATGSCAGNPFTVTITVNPNPTLSSTLSPPDICSNSAFTYTPTSTISGATFSWTRAAVAGISNPAISNPQTANPNEVLINTTSNPIDVVYTYSITANGCSNSQQVTVRVKPTPTLSSPINPTAICGNLTFSYTPTSTVLGTTFTWTRAAVAGISNPAVTTPQSSNPNETLINTTSSPINVIYAFTLTANGCTNTQNVTVRVDPRPTLSSSLTPSAICSGSSFTYIPSSAGGTATFTWTRAAVPGISNSAVTTPQASNPNEVLNNTTPNPIEVTYVYTINENGCTHTQNVRVTVNPTPQLSSTLAPAEICTGSPFTYTATSATAGTSITWTRAAVAGISNPAITTPQNANPNEILINTTTIPQNVVYRFTLSSNGCSNTQDVTVRVNPSPTLSSSLTPAAVCSNAAFTYTPTSTTPGASFSWTRAAVTGISNTAGSGTGNINETLINTTSSPVNVVYSLTTSANGCSTTANVTVRIDPVPSITNQFPGNPFDIRYDICSGQSFSFTPQDGVDGLIPAGTTYTWVFTNENGNLSGSSNGSGTTISGTIFNSDIRRRNVDYVVTPIYNGCTGAPFTIRVRVQPEPNVSPVSSPAAVCNGTAVGPFNFTGSPVLLPNGNPTTTEYNWTNSNPSIGLAASGTGNIPSFTTINNGVAPALATITVTPRANGCDGPSQTFTITVNPSPKVTVAPDYCVVGGRVQLIANSNVPGSTFLWNTGQTTSNILVDLSGQYFVTVTAPNGCSTTESIGVAQELVTDGSFTNFNPASPSFFTEYTQNQAFYTGVNTSGLWPETRYAVNTSAHSPTNGVGYHPNFHGRDRTNNATGPRNFLMVNGATTTIGTPPRQRIIWQQTVTVEPNTDYYFSAWAMNLNPSNPARLQFEVNGVLVGTIADLNTAPKPTSDAQVNLNNWVRFYSDPTWNSGTATTAVIRIRNLNTVAGGNDFGLDDISFGTLKPFIVLTSGAGSDNQTICQNSPLGPLSYNAGSGIFGPEVTGLPNGITAIWNGIDLQFIGSPTESGVFNYTITTVGTCVPTTATGTITVRATPTTGAIAANQTVCSGQDPMILSSVTNGTGESGATISYRWESNTNLTTPNWTVVPGQTGATYDPPVLPTTTQYRRTTLATLGGLTCESPPTPPVTITVQTIPTAGSIATNQTICNGGDPLAFTSTVAGSGSGTITYRWESSVSPFASWTPVSGASLATYDAPSGLTATTRFRRIAISTLNGVACESVPTAPVEVTVSTVPTPGSIASNQAICEGEDPTAFTSPDNGTGSGSLFYVWESSVSPFTTWTEISGANLATYDAPPLFVTTRFRRRTVSTFNGVVCESVPTSPVEVTILPNINVAPVNPDPPLCLDVPQPVTIIHSSTGANGIANAGIAGANGLPLGVSAAFNSSTGEITISGTPTEVGSFNYSIPVTGVCGTINATGTITVDNPTYPIISIDVVNPASGSTPPYTSTFTVYSNELTPGNYEINYSLSGANAAPNQTILVTVTTTGQFTFQSLPYSNEGTTLLTINSIREISALCPYSPPNNNTVPYGINCSTEYLAGDGNATYSVAAGVSQVTIQAFGDGTGGNTATQSVSVIPGELIFVVFNGTDVFATQVPDTEPLADRLAQAIVSTTGPNGRLVFTYDCPDPSPCSGTGDVYQYTDSEGYTVIRVTGDCSSWTWNAPDGLDEFEVLVVGGGGGGGFGDAAGGGGGGAVIYQHFTGITMNGAPGLQGAVFQVLPGGQGFGATSANQQGGDGTGSTFTGPVFAYAGGNSFNDLAAAGGGGGGSSSANSVDRVGSDGASGGGGAAFGTNASSGGVASNGNNGGVAMGQSYGGSGAGGGGAALGGNNGSGNASLMSAGSGGNGVMQSISGENIYYGAGGGGTSYGATVNEPGMGGSPYTNSGGTTFYAGGRGNNTGIGLPATTYGSGGGAGRTGGSNGFQGVVYIRYPNFRILPLEYLYFNAEYNSSMRSGDLTWATANEWENDRFEIERSVNDVKSWETISQVNGAGYSDSPTDYSYQDFKLPLAGGNIFYRLKQFDFDGDFTYSDIKAIQVESLPGLTRWKVYPNPTTGDPINLEMLDNGAYNDEEITVRLISATGQFDILKGESPRELSLRLADILQLKAAGVYTLEISWGANREYHKVILRR</sequence>
<feature type="domain" description="PKD-like" evidence="2">
    <location>
        <begin position="2481"/>
        <end position="2563"/>
    </location>
</feature>
<feature type="domain" description="PKD-like" evidence="2">
    <location>
        <begin position="1712"/>
        <end position="1799"/>
    </location>
</feature>
<feature type="compositionally biased region" description="Gly residues" evidence="1">
    <location>
        <begin position="197"/>
        <end position="218"/>
    </location>
</feature>
<evidence type="ECO:0000259" key="2">
    <source>
        <dbReference type="Pfam" id="PF19406"/>
    </source>
</evidence>
<feature type="domain" description="PKD-like" evidence="2">
    <location>
        <begin position="2757"/>
        <end position="2839"/>
    </location>
</feature>
<evidence type="ECO:0000313" key="4">
    <source>
        <dbReference type="EMBL" id="GMQ31160.1"/>
    </source>
</evidence>
<reference evidence="4 5" key="1">
    <citation type="submission" date="2023-08" db="EMBL/GenBank/DDBJ databases">
        <title>Draft genome sequence of Algoriphagus confluentis.</title>
        <authorList>
            <person name="Takatani N."/>
            <person name="Hosokawa M."/>
            <person name="Sawabe T."/>
        </authorList>
    </citation>
    <scope>NUCLEOTIDE SEQUENCE [LARGE SCALE GENOMIC DNA]</scope>
    <source>
        <strain evidence="4 5">NBRC 111222</strain>
    </source>
</reference>
<feature type="domain" description="PKD-like" evidence="2">
    <location>
        <begin position="1075"/>
        <end position="1157"/>
    </location>
</feature>
<dbReference type="Proteomes" id="UP001338309">
    <property type="component" value="Unassembled WGS sequence"/>
</dbReference>
<dbReference type="InterPro" id="IPR045828">
    <property type="entry name" value="PKD_Bacteroidetes"/>
</dbReference>
<protein>
    <recommendedName>
        <fullName evidence="6">Ig-like domain-containing protein</fullName>
    </recommendedName>
</protein>
<dbReference type="Pfam" id="PF21722">
    <property type="entry name" value="Gly_rich_2"/>
    <property type="match status" value="2"/>
</dbReference>
<feature type="domain" description="PKD-like" evidence="2">
    <location>
        <begin position="1532"/>
        <end position="1613"/>
    </location>
</feature>
<dbReference type="InterPro" id="IPR015919">
    <property type="entry name" value="Cadherin-like_sf"/>
</dbReference>
<dbReference type="Gene3D" id="2.60.40.2700">
    <property type="match status" value="2"/>
</dbReference>
<feature type="compositionally biased region" description="Low complexity" evidence="1">
    <location>
        <begin position="219"/>
        <end position="244"/>
    </location>
</feature>
<evidence type="ECO:0008006" key="6">
    <source>
        <dbReference type="Google" id="ProtNLM"/>
    </source>
</evidence>
<dbReference type="SUPFAM" id="SSF49313">
    <property type="entry name" value="Cadherin-like"/>
    <property type="match status" value="1"/>
</dbReference>
<gene>
    <name evidence="4" type="ORF">Aconfl_38030</name>
</gene>
<feature type="domain" description="PKD-like" evidence="2">
    <location>
        <begin position="693"/>
        <end position="781"/>
    </location>
</feature>
<evidence type="ECO:0000259" key="3">
    <source>
        <dbReference type="Pfam" id="PF21722"/>
    </source>
</evidence>
<feature type="domain" description="PKD-like" evidence="2">
    <location>
        <begin position="1259"/>
        <end position="1341"/>
    </location>
</feature>
<feature type="domain" description="PKD-like" evidence="2">
    <location>
        <begin position="1623"/>
        <end position="1705"/>
    </location>
</feature>
<keyword evidence="5" id="KW-1185">Reference proteome</keyword>
<feature type="domain" description="PKD-like" evidence="2">
    <location>
        <begin position="2945"/>
        <end position="3032"/>
    </location>
</feature>
<feature type="domain" description="PKD-like" evidence="2">
    <location>
        <begin position="1351"/>
        <end position="1433"/>
    </location>
</feature>
<feature type="domain" description="Glycine-rich" evidence="3">
    <location>
        <begin position="64"/>
        <end position="274"/>
    </location>
</feature>
<feature type="domain" description="Glycine-rich" evidence="3">
    <location>
        <begin position="4109"/>
        <end position="4381"/>
    </location>
</feature>
<feature type="domain" description="PKD-like" evidence="2">
    <location>
        <begin position="2849"/>
        <end position="2929"/>
    </location>
</feature>
<proteinExistence type="predicted"/>
<feature type="domain" description="PKD-like" evidence="2">
    <location>
        <begin position="600"/>
        <end position="685"/>
    </location>
</feature>
<feature type="region of interest" description="Disordered" evidence="1">
    <location>
        <begin position="190"/>
        <end position="266"/>
    </location>
</feature>
<dbReference type="EMBL" id="BTPD01000015">
    <property type="protein sequence ID" value="GMQ31160.1"/>
    <property type="molecule type" value="Genomic_DNA"/>
</dbReference>
<feature type="domain" description="PKD-like" evidence="2">
    <location>
        <begin position="884"/>
        <end position="975"/>
    </location>
</feature>
<organism evidence="4 5">
    <name type="scientific">Algoriphagus confluentis</name>
    <dbReference type="NCBI Taxonomy" id="1697556"/>
    <lineage>
        <taxon>Bacteria</taxon>
        <taxon>Pseudomonadati</taxon>
        <taxon>Bacteroidota</taxon>
        <taxon>Cytophagia</taxon>
        <taxon>Cytophagales</taxon>
        <taxon>Cyclobacteriaceae</taxon>
        <taxon>Algoriphagus</taxon>
    </lineage>
</organism>
<dbReference type="InterPro" id="IPR049304">
    <property type="entry name" value="Gly_rich_dom"/>
</dbReference>
<feature type="domain" description="PKD-like" evidence="2">
    <location>
        <begin position="2185"/>
        <end position="2273"/>
    </location>
</feature>
<feature type="domain" description="PKD-like" evidence="2">
    <location>
        <begin position="2573"/>
        <end position="2655"/>
    </location>
</feature>
<feature type="domain" description="PKD-like" evidence="2">
    <location>
        <begin position="1442"/>
        <end position="1523"/>
    </location>
</feature>
<dbReference type="InterPro" id="IPR013783">
    <property type="entry name" value="Ig-like_fold"/>
</dbReference>
<dbReference type="Gene3D" id="2.60.40.10">
    <property type="entry name" value="Immunoglobulins"/>
    <property type="match status" value="2"/>
</dbReference>
<feature type="domain" description="PKD-like" evidence="2">
    <location>
        <begin position="2089"/>
        <end position="2176"/>
    </location>
</feature>
<comment type="caution">
    <text evidence="4">The sequence shown here is derived from an EMBL/GenBank/DDBJ whole genome shotgun (WGS) entry which is preliminary data.</text>
</comment>
<feature type="domain" description="PKD-like" evidence="2">
    <location>
        <begin position="2379"/>
        <end position="2471"/>
    </location>
</feature>
<evidence type="ECO:0000313" key="5">
    <source>
        <dbReference type="Proteomes" id="UP001338309"/>
    </source>
</evidence>
<name>A0ABQ6PT35_9BACT</name>
<evidence type="ECO:0000256" key="1">
    <source>
        <dbReference type="SAM" id="MobiDB-lite"/>
    </source>
</evidence>
<accession>A0ABQ6PT35</accession>
<feature type="domain" description="PKD-like" evidence="2">
    <location>
        <begin position="1167"/>
        <end position="1249"/>
    </location>
</feature>
<feature type="domain" description="PKD-like" evidence="2">
    <location>
        <begin position="789"/>
        <end position="876"/>
    </location>
</feature>